<feature type="chain" id="PRO_5047187631" evidence="1">
    <location>
        <begin position="24"/>
        <end position="270"/>
    </location>
</feature>
<keyword evidence="1" id="KW-0732">Signal</keyword>
<dbReference type="EMBL" id="JBHUIT010000012">
    <property type="protein sequence ID" value="MFD2256756.1"/>
    <property type="molecule type" value="Genomic_DNA"/>
</dbReference>
<evidence type="ECO:0000313" key="3">
    <source>
        <dbReference type="Proteomes" id="UP001597375"/>
    </source>
</evidence>
<comment type="caution">
    <text evidence="2">The sequence shown here is derived from an EMBL/GenBank/DDBJ whole genome shotgun (WGS) entry which is preliminary data.</text>
</comment>
<gene>
    <name evidence="2" type="ORF">ACFSSA_08715</name>
</gene>
<dbReference type="InterPro" id="IPR027828">
    <property type="entry name" value="DUF4465"/>
</dbReference>
<feature type="signal peptide" evidence="1">
    <location>
        <begin position="1"/>
        <end position="23"/>
    </location>
</feature>
<sequence length="270" mass="28270">MKLHNTTRLIAAGAIFCSATSLSFTGKLSAAVLDFESVPLGGMNGPTGVWNGQSGGGALTIDGVTFSNSFTDAGSYTFWSGFVFSNHTDTVTPGFGNQYSTFAGAGGLGSSNFAIGYTNASITFDRADLAGSSALITNTTYAGLSMKEGDGFAKKFGGGSGNDADFFKLIISGYDGGVATGRNVEVYLADFRFADNSLDFILDDWKEVDLGGLGVADEIRFSYDSSDIGQFGINTPSYFALDNLTLVPEPSLFSMSLITTLGLLGIRRRS</sequence>
<dbReference type="Proteomes" id="UP001597375">
    <property type="component" value="Unassembled WGS sequence"/>
</dbReference>
<organism evidence="2 3">
    <name type="scientific">Luteolibacter algae</name>
    <dbReference type="NCBI Taxonomy" id="454151"/>
    <lineage>
        <taxon>Bacteria</taxon>
        <taxon>Pseudomonadati</taxon>
        <taxon>Verrucomicrobiota</taxon>
        <taxon>Verrucomicrobiia</taxon>
        <taxon>Verrucomicrobiales</taxon>
        <taxon>Verrucomicrobiaceae</taxon>
        <taxon>Luteolibacter</taxon>
    </lineage>
</organism>
<name>A0ABW5D9K3_9BACT</name>
<accession>A0ABW5D9K3</accession>
<dbReference type="Gene3D" id="2.60.120.1350">
    <property type="entry name" value="Protein of unknown function DUF4465"/>
    <property type="match status" value="1"/>
</dbReference>
<dbReference type="Pfam" id="PF14717">
    <property type="entry name" value="DUF4465"/>
    <property type="match status" value="1"/>
</dbReference>
<proteinExistence type="predicted"/>
<dbReference type="RefSeq" id="WP_386820045.1">
    <property type="nucleotide sequence ID" value="NZ_JBHUIT010000012.1"/>
</dbReference>
<evidence type="ECO:0000313" key="2">
    <source>
        <dbReference type="EMBL" id="MFD2256756.1"/>
    </source>
</evidence>
<keyword evidence="3" id="KW-1185">Reference proteome</keyword>
<reference evidence="3" key="1">
    <citation type="journal article" date="2019" name="Int. J. Syst. Evol. Microbiol.">
        <title>The Global Catalogue of Microorganisms (GCM) 10K type strain sequencing project: providing services to taxonomists for standard genome sequencing and annotation.</title>
        <authorList>
            <consortium name="The Broad Institute Genomics Platform"/>
            <consortium name="The Broad Institute Genome Sequencing Center for Infectious Disease"/>
            <person name="Wu L."/>
            <person name="Ma J."/>
        </authorList>
    </citation>
    <scope>NUCLEOTIDE SEQUENCE [LARGE SCALE GENOMIC DNA]</scope>
    <source>
        <strain evidence="3">CGMCC 4.7106</strain>
    </source>
</reference>
<evidence type="ECO:0000256" key="1">
    <source>
        <dbReference type="SAM" id="SignalP"/>
    </source>
</evidence>
<protein>
    <submittedName>
        <fullName evidence="2">DUF4465 domain-containing protein</fullName>
    </submittedName>
</protein>